<dbReference type="PRINTS" id="PR00385">
    <property type="entry name" value="P450"/>
</dbReference>
<dbReference type="PROSITE" id="PS00086">
    <property type="entry name" value="CYTOCHROME_P450"/>
    <property type="match status" value="1"/>
</dbReference>
<reference evidence="9" key="1">
    <citation type="submission" date="2019-10" db="EMBL/GenBank/DDBJ databases">
        <title>Streptomyces sp. nov., a novel actinobacterium isolated from alkaline environment.</title>
        <authorList>
            <person name="Golinska P."/>
        </authorList>
    </citation>
    <scope>NUCLEOTIDE SEQUENCE [LARGE SCALE GENOMIC DNA]</scope>
    <source>
        <strain evidence="9">DSM 42108</strain>
    </source>
</reference>
<dbReference type="Pfam" id="PF00067">
    <property type="entry name" value="p450"/>
    <property type="match status" value="1"/>
</dbReference>
<keyword evidence="5 7" id="KW-0408">Iron</keyword>
<dbReference type="RefSeq" id="WP_182659890.1">
    <property type="nucleotide sequence ID" value="NZ_VKHS01000013.1"/>
</dbReference>
<dbReference type="FunFam" id="1.10.630.10:FF:000018">
    <property type="entry name" value="Cytochrome P450 monooxygenase"/>
    <property type="match status" value="1"/>
</dbReference>
<dbReference type="InterPro" id="IPR017972">
    <property type="entry name" value="Cyt_P450_CS"/>
</dbReference>
<dbReference type="Proteomes" id="UP000530234">
    <property type="component" value="Unassembled WGS sequence"/>
</dbReference>
<sequence length="412" mass="45417">METEPRVPVLDPTGADRQAEAAHLRTRGPATPVELPGGVQAWSVTHHDLIKQLTVDRRVSRDPRRHWPALADVPRDWPLNVWVRVTSAFTSYGAEHRRLRKLISVAFTPHRTREMRPKVEAIVAALMDHLVTAAESGLPVDLRAHFAHPIPTEVICDLFGVPEDMRPETRRVIDAALDTAATPEQAAADFTDLLTCMSALVTTKRARPGPDMTSDLIAARDGSDQLDEEQLISTLILMIGAGSETAVNLITEATLALLTHPDHRAALAAGTITREDVIEETLRWQSPIMHMPLRYAVEDIDLGDGVLIRRGEAILLAFGAAGRDPALHGATADDFDPTRADKEHLAFGYGVHYCLGAPLARMEADIALRSLFARFPHMRLAVPRTELRPQQSFIANSHQELPVVLDPTVRPR</sequence>
<evidence type="ECO:0000256" key="7">
    <source>
        <dbReference type="RuleBase" id="RU000461"/>
    </source>
</evidence>
<dbReference type="PANTHER" id="PTHR46696">
    <property type="entry name" value="P450, PUTATIVE (EUROFUNG)-RELATED"/>
    <property type="match status" value="1"/>
</dbReference>
<dbReference type="PANTHER" id="PTHR46696:SF1">
    <property type="entry name" value="CYTOCHROME P450 YJIB-RELATED"/>
    <property type="match status" value="1"/>
</dbReference>
<dbReference type="CDD" id="cd11029">
    <property type="entry name" value="CYP107-like"/>
    <property type="match status" value="1"/>
</dbReference>
<protein>
    <submittedName>
        <fullName evidence="8">Cytochrome P450</fullName>
    </submittedName>
</protein>
<evidence type="ECO:0000256" key="1">
    <source>
        <dbReference type="ARBA" id="ARBA00010617"/>
    </source>
</evidence>
<dbReference type="GO" id="GO:0005506">
    <property type="term" value="F:iron ion binding"/>
    <property type="evidence" value="ECO:0007669"/>
    <property type="project" value="InterPro"/>
</dbReference>
<evidence type="ECO:0000313" key="9">
    <source>
        <dbReference type="Proteomes" id="UP000530234"/>
    </source>
</evidence>
<accession>A0A7W3SZQ2</accession>
<proteinExistence type="inferred from homology"/>
<evidence type="ECO:0000256" key="3">
    <source>
        <dbReference type="ARBA" id="ARBA00022723"/>
    </source>
</evidence>
<keyword evidence="6 7" id="KW-0503">Monooxygenase</keyword>
<comment type="similarity">
    <text evidence="1 7">Belongs to the cytochrome P450 family.</text>
</comment>
<evidence type="ECO:0000256" key="5">
    <source>
        <dbReference type="ARBA" id="ARBA00023004"/>
    </source>
</evidence>
<dbReference type="InterPro" id="IPR002397">
    <property type="entry name" value="Cyt_P450_B"/>
</dbReference>
<evidence type="ECO:0000256" key="2">
    <source>
        <dbReference type="ARBA" id="ARBA00022617"/>
    </source>
</evidence>
<evidence type="ECO:0000256" key="6">
    <source>
        <dbReference type="ARBA" id="ARBA00023033"/>
    </source>
</evidence>
<comment type="caution">
    <text evidence="8">The sequence shown here is derived from an EMBL/GenBank/DDBJ whole genome shotgun (WGS) entry which is preliminary data.</text>
</comment>
<keyword evidence="2 7" id="KW-0349">Heme</keyword>
<keyword evidence="9" id="KW-1185">Reference proteome</keyword>
<evidence type="ECO:0000313" key="8">
    <source>
        <dbReference type="EMBL" id="MBB0228196.1"/>
    </source>
</evidence>
<dbReference type="InterPro" id="IPR001128">
    <property type="entry name" value="Cyt_P450"/>
</dbReference>
<name>A0A7W3SZQ2_9ACTN</name>
<dbReference type="EMBL" id="VKHS01000013">
    <property type="protein sequence ID" value="MBB0228196.1"/>
    <property type="molecule type" value="Genomic_DNA"/>
</dbReference>
<dbReference type="GO" id="GO:0020037">
    <property type="term" value="F:heme binding"/>
    <property type="evidence" value="ECO:0007669"/>
    <property type="project" value="InterPro"/>
</dbReference>
<dbReference type="GO" id="GO:0016705">
    <property type="term" value="F:oxidoreductase activity, acting on paired donors, with incorporation or reduction of molecular oxygen"/>
    <property type="evidence" value="ECO:0007669"/>
    <property type="project" value="InterPro"/>
</dbReference>
<organism evidence="8 9">
    <name type="scientific">Streptomyces calidiresistens</name>
    <dbReference type="NCBI Taxonomy" id="1485586"/>
    <lineage>
        <taxon>Bacteria</taxon>
        <taxon>Bacillati</taxon>
        <taxon>Actinomycetota</taxon>
        <taxon>Actinomycetes</taxon>
        <taxon>Kitasatosporales</taxon>
        <taxon>Streptomycetaceae</taxon>
        <taxon>Streptomyces</taxon>
    </lineage>
</organism>
<gene>
    <name evidence="8" type="ORF">FOE67_01385</name>
</gene>
<keyword evidence="3 7" id="KW-0479">Metal-binding</keyword>
<evidence type="ECO:0000256" key="4">
    <source>
        <dbReference type="ARBA" id="ARBA00023002"/>
    </source>
</evidence>
<dbReference type="PRINTS" id="PR00359">
    <property type="entry name" value="BP450"/>
</dbReference>
<dbReference type="GO" id="GO:0004497">
    <property type="term" value="F:monooxygenase activity"/>
    <property type="evidence" value="ECO:0007669"/>
    <property type="project" value="UniProtKB-KW"/>
</dbReference>
<dbReference type="InterPro" id="IPR036396">
    <property type="entry name" value="Cyt_P450_sf"/>
</dbReference>
<keyword evidence="4 7" id="KW-0560">Oxidoreductase</keyword>
<dbReference type="AlphaFoldDB" id="A0A7W3SZQ2"/>
<dbReference type="SUPFAM" id="SSF48264">
    <property type="entry name" value="Cytochrome P450"/>
    <property type="match status" value="1"/>
</dbReference>
<dbReference type="Gene3D" id="1.10.630.10">
    <property type="entry name" value="Cytochrome P450"/>
    <property type="match status" value="1"/>
</dbReference>